<proteinExistence type="predicted"/>
<protein>
    <recommendedName>
        <fullName evidence="3">Ribbon-helix-helix protein CopG domain-containing protein</fullName>
    </recommendedName>
</protein>
<dbReference type="EMBL" id="CP089982">
    <property type="protein sequence ID" value="WXA93299.1"/>
    <property type="molecule type" value="Genomic_DNA"/>
</dbReference>
<keyword evidence="2" id="KW-1185">Reference proteome</keyword>
<organism evidence="1 2">
    <name type="scientific">Pendulispora brunnea</name>
    <dbReference type="NCBI Taxonomy" id="2905690"/>
    <lineage>
        <taxon>Bacteria</taxon>
        <taxon>Pseudomonadati</taxon>
        <taxon>Myxococcota</taxon>
        <taxon>Myxococcia</taxon>
        <taxon>Myxococcales</taxon>
        <taxon>Sorangiineae</taxon>
        <taxon>Pendulisporaceae</taxon>
        <taxon>Pendulispora</taxon>
    </lineage>
</organism>
<sequence>MVRLTPEVRARVKRLATSAKSTEATILRELVEEALEVRERRRIEEMVAAMTDKDRALDRRILSLWEKAHG</sequence>
<name>A0ABZ2K3L6_9BACT</name>
<evidence type="ECO:0000313" key="1">
    <source>
        <dbReference type="EMBL" id="WXA93299.1"/>
    </source>
</evidence>
<evidence type="ECO:0000313" key="2">
    <source>
        <dbReference type="Proteomes" id="UP001379533"/>
    </source>
</evidence>
<dbReference type="Proteomes" id="UP001379533">
    <property type="component" value="Chromosome"/>
</dbReference>
<gene>
    <name evidence="1" type="ORF">LZC95_43460</name>
</gene>
<evidence type="ECO:0008006" key="3">
    <source>
        <dbReference type="Google" id="ProtNLM"/>
    </source>
</evidence>
<reference evidence="1 2" key="1">
    <citation type="submission" date="2021-12" db="EMBL/GenBank/DDBJ databases">
        <title>Discovery of the Pendulisporaceae a myxobacterial family with distinct sporulation behavior and unique specialized metabolism.</title>
        <authorList>
            <person name="Garcia R."/>
            <person name="Popoff A."/>
            <person name="Bader C.D."/>
            <person name="Loehr J."/>
            <person name="Walesch S."/>
            <person name="Walt C."/>
            <person name="Boldt J."/>
            <person name="Bunk B."/>
            <person name="Haeckl F.J.F.P.J."/>
            <person name="Gunesch A.P."/>
            <person name="Birkelbach J."/>
            <person name="Nuebel U."/>
            <person name="Pietschmann T."/>
            <person name="Bach T."/>
            <person name="Mueller R."/>
        </authorList>
    </citation>
    <scope>NUCLEOTIDE SEQUENCE [LARGE SCALE GENOMIC DNA]</scope>
    <source>
        <strain evidence="1 2">MSr12523</strain>
    </source>
</reference>
<dbReference type="RefSeq" id="WP_394843900.1">
    <property type="nucleotide sequence ID" value="NZ_CP089982.1"/>
</dbReference>
<accession>A0ABZ2K3L6</accession>